<proteinExistence type="inferred from homology"/>
<comment type="similarity">
    <text evidence="1 7">Belongs to the MICOS complex subunit Mic60 family.</text>
</comment>
<dbReference type="Proteomes" id="UP000593567">
    <property type="component" value="Unassembled WGS sequence"/>
</dbReference>
<comment type="caution">
    <text evidence="9">The sequence shown here is derived from an EMBL/GenBank/DDBJ whole genome shotgun (WGS) entry which is preliminary data.</text>
</comment>
<organism evidence="9 10">
    <name type="scientific">Bugula neritina</name>
    <name type="common">Brown bryozoan</name>
    <name type="synonym">Sertularia neritina</name>
    <dbReference type="NCBI Taxonomy" id="10212"/>
    <lineage>
        <taxon>Eukaryota</taxon>
        <taxon>Metazoa</taxon>
        <taxon>Spiralia</taxon>
        <taxon>Lophotrochozoa</taxon>
        <taxon>Bryozoa</taxon>
        <taxon>Gymnolaemata</taxon>
        <taxon>Cheilostomatida</taxon>
        <taxon>Flustrina</taxon>
        <taxon>Buguloidea</taxon>
        <taxon>Bugulidae</taxon>
        <taxon>Bugula</taxon>
    </lineage>
</organism>
<dbReference type="PANTHER" id="PTHR15415">
    <property type="entry name" value="MITOFILIN"/>
    <property type="match status" value="1"/>
</dbReference>
<protein>
    <recommendedName>
        <fullName evidence="7">MICOS complex subunit MIC60</fullName>
    </recommendedName>
    <alternativeName>
        <fullName evidence="7">Mitofilin</fullName>
    </alternativeName>
</protein>
<keyword evidence="3 7" id="KW-0999">Mitochondrion inner membrane</keyword>
<dbReference type="InterPro" id="IPR019133">
    <property type="entry name" value="MIC60"/>
</dbReference>
<evidence type="ECO:0000256" key="2">
    <source>
        <dbReference type="ARBA" id="ARBA00022692"/>
    </source>
</evidence>
<evidence type="ECO:0000256" key="7">
    <source>
        <dbReference type="RuleBase" id="RU363000"/>
    </source>
</evidence>
<evidence type="ECO:0000256" key="6">
    <source>
        <dbReference type="ARBA" id="ARBA00023136"/>
    </source>
</evidence>
<sequence>MLRVAKSKTRVRLWANKQLTPHNVEYILANATPLALTDGRTLNTSPLPFEEQPKRGGSWRWIAGGVAILGVGMGTLYASDDARHWFIEKIPASKSQFARLGLSVERPITLVIEEPSGPQTVDSSTSEIKCSTTSIKGVADKTVSGLSVNNALANDLSKKEEEKTRKENERHQQKMAEKERKDAEYLQKKKENLERKATLELEKQKKMEAEEKEAAEAALIKIGKNHEFEGLASRRISEVCEVADHAIKTSTTAIATCKEHANRLKEAMDVSLEEEAVKLWPVVQDLNDVRLQQIEEAHRVQKLAEEAIIDYLSIIDGAKADLDTKDNQNIPVYRKQIQEIAYQVQSVYEKLKSQESVATIMKHYYQIMKRDKADFLKELEAIVPQIKLDENGLNLSEEELNSLLAHAHRRIFQLRRQLKEQQLLEHQRLEDALCEQRKADYEEANIKLEKSWISSILRCKWSRKLSC</sequence>
<evidence type="ECO:0000256" key="4">
    <source>
        <dbReference type="ARBA" id="ARBA00022989"/>
    </source>
</evidence>
<dbReference type="GO" id="GO:0061617">
    <property type="term" value="C:MICOS complex"/>
    <property type="evidence" value="ECO:0007669"/>
    <property type="project" value="TreeGrafter"/>
</dbReference>
<dbReference type="PANTHER" id="PTHR15415:SF7">
    <property type="entry name" value="MICOS COMPLEX SUBUNIT MIC60"/>
    <property type="match status" value="1"/>
</dbReference>
<feature type="compositionally biased region" description="Basic and acidic residues" evidence="8">
    <location>
        <begin position="156"/>
        <end position="189"/>
    </location>
</feature>
<evidence type="ECO:0000313" key="10">
    <source>
        <dbReference type="Proteomes" id="UP000593567"/>
    </source>
</evidence>
<gene>
    <name evidence="9" type="ORF">EB796_020190</name>
</gene>
<keyword evidence="2 7" id="KW-0812">Transmembrane</keyword>
<comment type="function">
    <text evidence="7">Component of the MICOS complex, a large protein complex of the mitochondrial inner membrane that plays crucial roles in the maintenance of crista junctions, inner membrane architecture, and formation of contact sites to the outer membrane.</text>
</comment>
<comment type="subunit">
    <text evidence="7">Component of the mitochondrial contact site and cristae organizing system (MICOS) complex.</text>
</comment>
<evidence type="ECO:0000256" key="8">
    <source>
        <dbReference type="SAM" id="MobiDB-lite"/>
    </source>
</evidence>
<dbReference type="AlphaFoldDB" id="A0A7J7J6Y0"/>
<name>A0A7J7J6Y0_BUGNE</name>
<evidence type="ECO:0000256" key="1">
    <source>
        <dbReference type="ARBA" id="ARBA00010877"/>
    </source>
</evidence>
<keyword evidence="5 7" id="KW-0496">Mitochondrion</keyword>
<keyword evidence="4" id="KW-1133">Transmembrane helix</keyword>
<dbReference type="Pfam" id="PF09731">
    <property type="entry name" value="Mitofilin"/>
    <property type="match status" value="1"/>
</dbReference>
<dbReference type="EMBL" id="VXIV02003020">
    <property type="protein sequence ID" value="KAF6021504.1"/>
    <property type="molecule type" value="Genomic_DNA"/>
</dbReference>
<evidence type="ECO:0000313" key="9">
    <source>
        <dbReference type="EMBL" id="KAF6021504.1"/>
    </source>
</evidence>
<keyword evidence="6" id="KW-0472">Membrane</keyword>
<reference evidence="9" key="1">
    <citation type="submission" date="2020-06" db="EMBL/GenBank/DDBJ databases">
        <title>Draft genome of Bugula neritina, a colonial animal packing powerful symbionts and potential medicines.</title>
        <authorList>
            <person name="Rayko M."/>
        </authorList>
    </citation>
    <scope>NUCLEOTIDE SEQUENCE [LARGE SCALE GENOMIC DNA]</scope>
    <source>
        <strain evidence="9">Kwan_BN1</strain>
    </source>
</reference>
<accession>A0A7J7J6Y0</accession>
<dbReference type="GO" id="GO:0042407">
    <property type="term" value="P:cristae formation"/>
    <property type="evidence" value="ECO:0007669"/>
    <property type="project" value="TreeGrafter"/>
</dbReference>
<keyword evidence="10" id="KW-1185">Reference proteome</keyword>
<evidence type="ECO:0000256" key="5">
    <source>
        <dbReference type="ARBA" id="ARBA00023128"/>
    </source>
</evidence>
<feature type="region of interest" description="Disordered" evidence="8">
    <location>
        <begin position="154"/>
        <end position="189"/>
    </location>
</feature>
<evidence type="ECO:0000256" key="3">
    <source>
        <dbReference type="ARBA" id="ARBA00022792"/>
    </source>
</evidence>
<comment type="subcellular location">
    <subcellularLocation>
        <location evidence="7">Mitochondrion inner membrane</location>
        <topology evidence="7">Single-pass membrane protein</topology>
    </subcellularLocation>
</comment>